<accession>I4C0X1</accession>
<dbReference type="PROSITE" id="PS51257">
    <property type="entry name" value="PROKAR_LIPOPROTEIN"/>
    <property type="match status" value="1"/>
</dbReference>
<evidence type="ECO:0000256" key="1">
    <source>
        <dbReference type="SAM" id="MobiDB-lite"/>
    </source>
</evidence>
<reference evidence="3" key="1">
    <citation type="submission" date="2012-06" db="EMBL/GenBank/DDBJ databases">
        <title>Complete sequence of chromosome of Desulfomonile tiedjei DSM 6799.</title>
        <authorList>
            <person name="Lucas S."/>
            <person name="Copeland A."/>
            <person name="Lapidus A."/>
            <person name="Glavina del Rio T."/>
            <person name="Dalin E."/>
            <person name="Tice H."/>
            <person name="Bruce D."/>
            <person name="Goodwin L."/>
            <person name="Pitluck S."/>
            <person name="Peters L."/>
            <person name="Ovchinnikova G."/>
            <person name="Zeytun A."/>
            <person name="Lu M."/>
            <person name="Kyrpides N."/>
            <person name="Mavromatis K."/>
            <person name="Ivanova N."/>
            <person name="Brettin T."/>
            <person name="Detter J.C."/>
            <person name="Han C."/>
            <person name="Larimer F."/>
            <person name="Land M."/>
            <person name="Hauser L."/>
            <person name="Markowitz V."/>
            <person name="Cheng J.-F."/>
            <person name="Hugenholtz P."/>
            <person name="Woyke T."/>
            <person name="Wu D."/>
            <person name="Spring S."/>
            <person name="Schroeder M."/>
            <person name="Brambilla E."/>
            <person name="Klenk H.-P."/>
            <person name="Eisen J.A."/>
        </authorList>
    </citation>
    <scope>NUCLEOTIDE SEQUENCE [LARGE SCALE GENOMIC DNA]</scope>
    <source>
        <strain evidence="3">ATCC 49306 / DSM 6799 / DCB-1</strain>
    </source>
</reference>
<organism evidence="2 3">
    <name type="scientific">Desulfomonile tiedjei (strain ATCC 49306 / DSM 6799 / DCB-1)</name>
    <dbReference type="NCBI Taxonomy" id="706587"/>
    <lineage>
        <taxon>Bacteria</taxon>
        <taxon>Pseudomonadati</taxon>
        <taxon>Thermodesulfobacteriota</taxon>
        <taxon>Desulfomonilia</taxon>
        <taxon>Desulfomonilales</taxon>
        <taxon>Desulfomonilaceae</taxon>
        <taxon>Desulfomonile</taxon>
    </lineage>
</organism>
<keyword evidence="3" id="KW-1185">Reference proteome</keyword>
<name>I4C0X1_DESTA</name>
<proteinExistence type="predicted"/>
<evidence type="ECO:0008006" key="4">
    <source>
        <dbReference type="Google" id="ProtNLM"/>
    </source>
</evidence>
<dbReference type="Proteomes" id="UP000006055">
    <property type="component" value="Chromosome"/>
</dbReference>
<dbReference type="KEGG" id="dti:Desti_0478"/>
<gene>
    <name evidence="2" type="ordered locus">Desti_0478</name>
</gene>
<protein>
    <recommendedName>
        <fullName evidence="4">Lipoprotein</fullName>
    </recommendedName>
</protein>
<dbReference type="STRING" id="706587.Desti_0478"/>
<sequence length="201" mass="23342">MSRMPRSFVYRLTIISWIVVIASLSGCFSTRGLIELEAPPYPLSYEDDSTARYGNPDDTVFIEVRRTEVPRPLENLAIRYAALFPGGEIIRPGDTEEYSTVEGRKAYKVIFQPSYVRYRKRIDPKKKEEPPPPGWTRATLEDPETGKPSEVLYGPTVRRYRVLYLVEGNSYVYYVFMRADGEIIDSAKTKFEEFVRRIKYK</sequence>
<dbReference type="AlphaFoldDB" id="I4C0X1"/>
<evidence type="ECO:0000313" key="2">
    <source>
        <dbReference type="EMBL" id="AFM23212.1"/>
    </source>
</evidence>
<evidence type="ECO:0000313" key="3">
    <source>
        <dbReference type="Proteomes" id="UP000006055"/>
    </source>
</evidence>
<dbReference type="HOGENOM" id="CLU_1358620_0_0_7"/>
<dbReference type="EMBL" id="CP003360">
    <property type="protein sequence ID" value="AFM23212.1"/>
    <property type="molecule type" value="Genomic_DNA"/>
</dbReference>
<feature type="region of interest" description="Disordered" evidence="1">
    <location>
        <begin position="122"/>
        <end position="147"/>
    </location>
</feature>